<dbReference type="Gene3D" id="3.40.30.10">
    <property type="entry name" value="Glutaredoxin"/>
    <property type="match status" value="1"/>
</dbReference>
<gene>
    <name evidence="1" type="primary">ytxJ</name>
    <name evidence="1" type="ORF">I6J18_18170</name>
</gene>
<keyword evidence="2" id="KW-1185">Reference proteome</keyword>
<proteinExistence type="predicted"/>
<dbReference type="KEGG" id="ppsr:I6J18_18170"/>
<dbReference type="InterPro" id="IPR022551">
    <property type="entry name" value="BrxC"/>
</dbReference>
<evidence type="ECO:0000313" key="2">
    <source>
        <dbReference type="Proteomes" id="UP000595254"/>
    </source>
</evidence>
<dbReference type="RefSeq" id="WP_040375946.1">
    <property type="nucleotide sequence ID" value="NZ_CP068053.1"/>
</dbReference>
<accession>A0A974NKG7</accession>
<protein>
    <submittedName>
        <fullName evidence="1">Bacillithiol system redox-active protein YtxJ</fullName>
    </submittedName>
</protein>
<dbReference type="AlphaFoldDB" id="A0A974NKG7"/>
<dbReference type="EMBL" id="CP068053">
    <property type="protein sequence ID" value="QQS99506.1"/>
    <property type="molecule type" value="Genomic_DNA"/>
</dbReference>
<evidence type="ECO:0000313" key="1">
    <source>
        <dbReference type="EMBL" id="QQS99506.1"/>
    </source>
</evidence>
<sequence>MTGKKIETEEQFTKLLTNEFFLLFKHSLTCPVSGAAFDEYQSFISEKNDLETAFLAVQEARPLSNYVAETFGIKHASPQAILFKNGQPIWNDSHWRITKDSLQAALEQ</sequence>
<reference evidence="1 2" key="1">
    <citation type="submission" date="2021-01" db="EMBL/GenBank/DDBJ databases">
        <title>FDA dAtabase for Regulatory Grade micrObial Sequences (FDA-ARGOS): Supporting development and validation of Infectious Disease Dx tests.</title>
        <authorList>
            <person name="Nelson B."/>
            <person name="Plummer A."/>
            <person name="Tallon L."/>
            <person name="Sadzewicz L."/>
            <person name="Zhao X."/>
            <person name="Boylan J."/>
            <person name="Ott S."/>
            <person name="Bowen H."/>
            <person name="Vavikolanu K."/>
            <person name="Mehta A."/>
            <person name="Aluvathingal J."/>
            <person name="Nadendla S."/>
            <person name="Myers T."/>
            <person name="Yan Y."/>
            <person name="Sichtig H."/>
        </authorList>
    </citation>
    <scope>NUCLEOTIDE SEQUENCE [LARGE SCALE GENOMIC DNA]</scope>
    <source>
        <strain evidence="1 2">FDAARGOS_1161</strain>
    </source>
</reference>
<dbReference type="InterPro" id="IPR036249">
    <property type="entry name" value="Thioredoxin-like_sf"/>
</dbReference>
<dbReference type="SUPFAM" id="SSF52833">
    <property type="entry name" value="Thioredoxin-like"/>
    <property type="match status" value="1"/>
</dbReference>
<dbReference type="Pfam" id="PF11009">
    <property type="entry name" value="BrxC"/>
    <property type="match status" value="1"/>
</dbReference>
<organism evidence="1 2">
    <name type="scientific">Peribacillus psychrosaccharolyticus</name>
    <name type="common">Bacillus psychrosaccharolyticus</name>
    <dbReference type="NCBI Taxonomy" id="1407"/>
    <lineage>
        <taxon>Bacteria</taxon>
        <taxon>Bacillati</taxon>
        <taxon>Bacillota</taxon>
        <taxon>Bacilli</taxon>
        <taxon>Bacillales</taxon>
        <taxon>Bacillaceae</taxon>
        <taxon>Peribacillus</taxon>
    </lineage>
</organism>
<dbReference type="Proteomes" id="UP000595254">
    <property type="component" value="Chromosome"/>
</dbReference>
<dbReference type="NCBIfam" id="TIGR04019">
    <property type="entry name" value="B_thiol_YtxJ"/>
    <property type="match status" value="1"/>
</dbReference>
<name>A0A974NKG7_PERPY</name>